<evidence type="ECO:0000256" key="1">
    <source>
        <dbReference type="ARBA" id="ARBA00022448"/>
    </source>
</evidence>
<keyword evidence="4" id="KW-0472">Membrane</keyword>
<gene>
    <name evidence="5" type="primary">fryC_1</name>
    <name evidence="5" type="ORF">NCTC8297_01858</name>
</gene>
<dbReference type="PANTHER" id="PTHR30505:SF0">
    <property type="entry name" value="FRUCTOSE-LIKE PTS SYSTEM EIIBC COMPONENT-RELATED"/>
    <property type="match status" value="1"/>
</dbReference>
<organism evidence="5 6">
    <name type="scientific">Salmonella enterica subsp. arizonae</name>
    <dbReference type="NCBI Taxonomy" id="59203"/>
    <lineage>
        <taxon>Bacteria</taxon>
        <taxon>Pseudomonadati</taxon>
        <taxon>Pseudomonadota</taxon>
        <taxon>Gammaproteobacteria</taxon>
        <taxon>Enterobacterales</taxon>
        <taxon>Enterobacteriaceae</taxon>
        <taxon>Salmonella</taxon>
    </lineage>
</organism>
<dbReference type="GO" id="GO:0090563">
    <property type="term" value="F:protein-phosphocysteine-sugar phosphotransferase activity"/>
    <property type="evidence" value="ECO:0007669"/>
    <property type="project" value="TreeGrafter"/>
</dbReference>
<evidence type="ECO:0000256" key="3">
    <source>
        <dbReference type="ARBA" id="ARBA00022683"/>
    </source>
</evidence>
<dbReference type="GO" id="GO:0009401">
    <property type="term" value="P:phosphoenolpyruvate-dependent sugar phosphotransferase system"/>
    <property type="evidence" value="ECO:0007669"/>
    <property type="project" value="UniProtKB-KW"/>
</dbReference>
<keyword evidence="1" id="KW-0813">Transport</keyword>
<protein>
    <submittedName>
        <fullName evidence="5">PTS system IIC component</fullName>
        <ecNumber evidence="5">2.7.1.-</ecNumber>
    </submittedName>
</protein>
<name>A0A379T8L7_SALER</name>
<dbReference type="EMBL" id="UGXG01000002">
    <property type="protein sequence ID" value="SUG46623.1"/>
    <property type="molecule type" value="Genomic_DNA"/>
</dbReference>
<dbReference type="EC" id="2.7.1.-" evidence="5"/>
<dbReference type="PANTHER" id="PTHR30505">
    <property type="entry name" value="FRUCTOSE-LIKE PERMEASE"/>
    <property type="match status" value="1"/>
</dbReference>
<evidence type="ECO:0000313" key="6">
    <source>
        <dbReference type="Proteomes" id="UP000254741"/>
    </source>
</evidence>
<evidence type="ECO:0000313" key="5">
    <source>
        <dbReference type="EMBL" id="SUG46623.1"/>
    </source>
</evidence>
<dbReference type="Proteomes" id="UP000254741">
    <property type="component" value="Unassembled WGS sequence"/>
</dbReference>
<accession>A0A379T8L7</accession>
<reference evidence="5 6" key="1">
    <citation type="submission" date="2018-06" db="EMBL/GenBank/DDBJ databases">
        <authorList>
            <consortium name="Pathogen Informatics"/>
            <person name="Doyle S."/>
        </authorList>
    </citation>
    <scope>NUCLEOTIDE SEQUENCE [LARGE SCALE GENOMIC DNA]</scope>
    <source>
        <strain evidence="5 6">NCTC8297</strain>
    </source>
</reference>
<dbReference type="InterPro" id="IPR050864">
    <property type="entry name" value="Bacterial_PTS_Sugar_Transport"/>
</dbReference>
<keyword evidence="4" id="KW-1133">Transmembrane helix</keyword>
<keyword evidence="2" id="KW-0762">Sugar transport</keyword>
<dbReference type="AlphaFoldDB" id="A0A379T8L7"/>
<sequence>MAIKKRSATIVSGVSGAATTIKKTEASRNSFWGELPQHVMSGISRMVPTLIMGGVILAFSQLIAYSWLDIPADTGIMDALNSGKFAGFKPLLTEVRLVIAIFRRRVVWFSPSRCSPLFVANSIGGKLAFPAGFIGGLMSTQPTQVLNFDSASPALGDLRASAVNFYRRADYFYRRGISGEVDEPKNPVA</sequence>
<evidence type="ECO:0000256" key="4">
    <source>
        <dbReference type="SAM" id="Phobius"/>
    </source>
</evidence>
<proteinExistence type="predicted"/>
<dbReference type="GO" id="GO:0005886">
    <property type="term" value="C:plasma membrane"/>
    <property type="evidence" value="ECO:0007669"/>
    <property type="project" value="TreeGrafter"/>
</dbReference>
<keyword evidence="3" id="KW-0598">Phosphotransferase system</keyword>
<feature type="transmembrane region" description="Helical" evidence="4">
    <location>
        <begin position="50"/>
        <end position="68"/>
    </location>
</feature>
<evidence type="ECO:0000256" key="2">
    <source>
        <dbReference type="ARBA" id="ARBA00022597"/>
    </source>
</evidence>
<keyword evidence="5" id="KW-0808">Transferase</keyword>
<keyword evidence="4" id="KW-0812">Transmembrane</keyword>